<dbReference type="AlphaFoldDB" id="A0A0D2L7B1"/>
<evidence type="ECO:0000313" key="3">
    <source>
        <dbReference type="Proteomes" id="UP000054270"/>
    </source>
</evidence>
<dbReference type="EMBL" id="KN817546">
    <property type="protein sequence ID" value="KJA23002.1"/>
    <property type="molecule type" value="Genomic_DNA"/>
</dbReference>
<name>A0A0D2L7B1_HYPSF</name>
<evidence type="ECO:0000313" key="2">
    <source>
        <dbReference type="EMBL" id="KJA23002.1"/>
    </source>
</evidence>
<accession>A0A0D2L7B1</accession>
<proteinExistence type="predicted"/>
<organism evidence="2 3">
    <name type="scientific">Hypholoma sublateritium (strain FD-334 SS-4)</name>
    <dbReference type="NCBI Taxonomy" id="945553"/>
    <lineage>
        <taxon>Eukaryota</taxon>
        <taxon>Fungi</taxon>
        <taxon>Dikarya</taxon>
        <taxon>Basidiomycota</taxon>
        <taxon>Agaricomycotina</taxon>
        <taxon>Agaricomycetes</taxon>
        <taxon>Agaricomycetidae</taxon>
        <taxon>Agaricales</taxon>
        <taxon>Agaricineae</taxon>
        <taxon>Strophariaceae</taxon>
        <taxon>Hypholoma</taxon>
    </lineage>
</organism>
<dbReference type="Proteomes" id="UP000054270">
    <property type="component" value="Unassembled WGS sequence"/>
</dbReference>
<keyword evidence="3" id="KW-1185">Reference proteome</keyword>
<sequence length="259" mass="29423">MASPAMGVNHEFREIFEVEATEKFAQYKLAVSADPHSTGTDPRPHWTVRLYNALDVHVATMHIDRLWAHSIEKTTMYYDFYEKLVEENGSEALATTKLCFCRGEVIDVETNGSKAGVDPKECWVASNGSTVKSDVYRVKSDVRADSVLQTKGARVTAAAWVERSGPLEEHVGAGWCRYQWPCRWSWGNSVRLRGDGVKGGDAVLRKAVVYMWMTWTLVTKPPAQSRVAREIKRAKMARDKLRRKEEEQLSGEKTERNKR</sequence>
<feature type="region of interest" description="Disordered" evidence="1">
    <location>
        <begin position="236"/>
        <end position="259"/>
    </location>
</feature>
<reference evidence="3" key="1">
    <citation type="submission" date="2014-04" db="EMBL/GenBank/DDBJ databases">
        <title>Evolutionary Origins and Diversification of the Mycorrhizal Mutualists.</title>
        <authorList>
            <consortium name="DOE Joint Genome Institute"/>
            <consortium name="Mycorrhizal Genomics Consortium"/>
            <person name="Kohler A."/>
            <person name="Kuo A."/>
            <person name="Nagy L.G."/>
            <person name="Floudas D."/>
            <person name="Copeland A."/>
            <person name="Barry K.W."/>
            <person name="Cichocki N."/>
            <person name="Veneault-Fourrey C."/>
            <person name="LaButti K."/>
            <person name="Lindquist E.A."/>
            <person name="Lipzen A."/>
            <person name="Lundell T."/>
            <person name="Morin E."/>
            <person name="Murat C."/>
            <person name="Riley R."/>
            <person name="Ohm R."/>
            <person name="Sun H."/>
            <person name="Tunlid A."/>
            <person name="Henrissat B."/>
            <person name="Grigoriev I.V."/>
            <person name="Hibbett D.S."/>
            <person name="Martin F."/>
        </authorList>
    </citation>
    <scope>NUCLEOTIDE SEQUENCE [LARGE SCALE GENOMIC DNA]</scope>
    <source>
        <strain evidence="3">FD-334 SS-4</strain>
    </source>
</reference>
<gene>
    <name evidence="2" type="ORF">HYPSUDRAFT_201799</name>
</gene>
<evidence type="ECO:0000256" key="1">
    <source>
        <dbReference type="SAM" id="MobiDB-lite"/>
    </source>
</evidence>
<protein>
    <submittedName>
        <fullName evidence="2">Uncharacterized protein</fullName>
    </submittedName>
</protein>